<dbReference type="InterPro" id="IPR049783">
    <property type="entry name" value="ABC_perm_TupB-like"/>
</dbReference>
<keyword evidence="5" id="KW-0813">Transport</keyword>
<dbReference type="InterPro" id="IPR000515">
    <property type="entry name" value="MetI-like"/>
</dbReference>
<keyword evidence="2 5" id="KW-0812">Transmembrane</keyword>
<dbReference type="CDD" id="cd06261">
    <property type="entry name" value="TM_PBP2"/>
    <property type="match status" value="1"/>
</dbReference>
<evidence type="ECO:0000313" key="7">
    <source>
        <dbReference type="EMBL" id="KWT91097.1"/>
    </source>
</evidence>
<evidence type="ECO:0000256" key="5">
    <source>
        <dbReference type="RuleBase" id="RU363032"/>
    </source>
</evidence>
<sequence>MDLIFDGVRKACLLIYTLDAELMGIVLLSLKVSLSALLIGSALGVPVGALISLKKRFPLRHLTLNILNTAMGLPPVVVGLFLYLMLSRRGPLGFMGLLYTAPAMIIAQSVLAFPIVASLSYAAINGVPPIIRQAALSLGAAPFQAAMAIVKEARYGIISGVMAAFGRLSAEVGAVLIVGGNIAGRTRVITSAIVLETDKGDFSEAIALGIVLLGISLSVNIALYFFSKRGRATGYLWV</sequence>
<feature type="transmembrane region" description="Helical" evidence="5">
    <location>
        <begin position="65"/>
        <end position="86"/>
    </location>
</feature>
<feature type="transmembrane region" description="Helical" evidence="5">
    <location>
        <begin position="157"/>
        <end position="178"/>
    </location>
</feature>
<keyword evidence="8" id="KW-1185">Reference proteome</keyword>
<evidence type="ECO:0000256" key="1">
    <source>
        <dbReference type="ARBA" id="ARBA00004651"/>
    </source>
</evidence>
<comment type="similarity">
    <text evidence="5">Belongs to the binding-protein-dependent transport system permease family.</text>
</comment>
<protein>
    <submittedName>
        <fullName evidence="7">ABC transporter permease</fullName>
    </submittedName>
</protein>
<name>A0ABR5SIQ3_9BACT</name>
<feature type="transmembrane region" description="Helical" evidence="5">
    <location>
        <begin position="98"/>
        <end position="124"/>
    </location>
</feature>
<feature type="domain" description="ABC transmembrane type-1" evidence="6">
    <location>
        <begin position="26"/>
        <end position="223"/>
    </location>
</feature>
<dbReference type="PANTHER" id="PTHR43632:SF1">
    <property type="entry name" value="PERMEASE COMPONENT OF TUNGSTATE ABC TRANSPORTER"/>
    <property type="match status" value="1"/>
</dbReference>
<dbReference type="EMBL" id="LNQR01000032">
    <property type="protein sequence ID" value="KWT91097.1"/>
    <property type="molecule type" value="Genomic_DNA"/>
</dbReference>
<feature type="transmembrane region" description="Helical" evidence="5">
    <location>
        <begin position="32"/>
        <end position="53"/>
    </location>
</feature>
<organism evidence="7 8">
    <name type="scientific">Candidatus Magnetominusculus xianensis</name>
    <dbReference type="NCBI Taxonomy" id="1748249"/>
    <lineage>
        <taxon>Bacteria</taxon>
        <taxon>Pseudomonadati</taxon>
        <taxon>Nitrospirota</taxon>
        <taxon>Nitrospiria</taxon>
        <taxon>Nitrospirales</taxon>
        <taxon>Nitrospiraceae</taxon>
        <taxon>Candidatus Magnetominusculus</taxon>
    </lineage>
</organism>
<dbReference type="NCBIfam" id="NF038017">
    <property type="entry name" value="ABC_perm1"/>
    <property type="match status" value="1"/>
</dbReference>
<reference evidence="7 8" key="1">
    <citation type="submission" date="2015-11" db="EMBL/GenBank/DDBJ databases">
        <authorList>
            <person name="Lin W."/>
        </authorList>
    </citation>
    <scope>NUCLEOTIDE SEQUENCE [LARGE SCALE GENOMIC DNA]</scope>
    <source>
        <strain evidence="7 8">HCH-1</strain>
    </source>
</reference>
<dbReference type="SUPFAM" id="SSF161098">
    <property type="entry name" value="MetI-like"/>
    <property type="match status" value="1"/>
</dbReference>
<feature type="transmembrane region" description="Helical" evidence="5">
    <location>
        <begin position="205"/>
        <end position="226"/>
    </location>
</feature>
<gene>
    <name evidence="7" type="ORF">ASN18_0921</name>
</gene>
<proteinExistence type="inferred from homology"/>
<keyword evidence="3 5" id="KW-1133">Transmembrane helix</keyword>
<accession>A0ABR5SIQ3</accession>
<dbReference type="Pfam" id="PF00528">
    <property type="entry name" value="BPD_transp_1"/>
    <property type="match status" value="1"/>
</dbReference>
<dbReference type="Gene3D" id="1.10.3720.10">
    <property type="entry name" value="MetI-like"/>
    <property type="match status" value="1"/>
</dbReference>
<evidence type="ECO:0000256" key="3">
    <source>
        <dbReference type="ARBA" id="ARBA00022989"/>
    </source>
</evidence>
<comment type="subcellular location">
    <subcellularLocation>
        <location evidence="1 5">Cell membrane</location>
        <topology evidence="1 5">Multi-pass membrane protein</topology>
    </subcellularLocation>
</comment>
<dbReference type="RefSeq" id="WP_157072829.1">
    <property type="nucleotide sequence ID" value="NZ_LNQR01000032.1"/>
</dbReference>
<dbReference type="Proteomes" id="UP000060487">
    <property type="component" value="Unassembled WGS sequence"/>
</dbReference>
<keyword evidence="4 5" id="KW-0472">Membrane</keyword>
<evidence type="ECO:0000259" key="6">
    <source>
        <dbReference type="PROSITE" id="PS50928"/>
    </source>
</evidence>
<dbReference type="PANTHER" id="PTHR43632">
    <property type="entry name" value="PERMEASE COMPONENT OF TUNGSTATE ABC TRANSPORTER"/>
    <property type="match status" value="1"/>
</dbReference>
<evidence type="ECO:0000256" key="2">
    <source>
        <dbReference type="ARBA" id="ARBA00022692"/>
    </source>
</evidence>
<evidence type="ECO:0000313" key="8">
    <source>
        <dbReference type="Proteomes" id="UP000060487"/>
    </source>
</evidence>
<evidence type="ECO:0000256" key="4">
    <source>
        <dbReference type="ARBA" id="ARBA00023136"/>
    </source>
</evidence>
<comment type="caution">
    <text evidence="7">The sequence shown here is derived from an EMBL/GenBank/DDBJ whole genome shotgun (WGS) entry which is preliminary data.</text>
</comment>
<dbReference type="InterPro" id="IPR035906">
    <property type="entry name" value="MetI-like_sf"/>
</dbReference>
<dbReference type="PROSITE" id="PS50928">
    <property type="entry name" value="ABC_TM1"/>
    <property type="match status" value="1"/>
</dbReference>